<proteinExistence type="inferred from homology"/>
<gene>
    <name evidence="4" type="ORF">BLEM_0779</name>
</gene>
<evidence type="ECO:0000313" key="5">
    <source>
        <dbReference type="Proteomes" id="UP000216352"/>
    </source>
</evidence>
<keyword evidence="5" id="KW-1185">Reference proteome</keyword>
<dbReference type="Proteomes" id="UP000216352">
    <property type="component" value="Unassembled WGS sequence"/>
</dbReference>
<dbReference type="PANTHER" id="PTHR11076">
    <property type="entry name" value="DNA REPAIR POLYMERASE UMUC / TRANSFERASE FAMILY MEMBER"/>
    <property type="match status" value="1"/>
</dbReference>
<dbReference type="PROSITE" id="PS50173">
    <property type="entry name" value="UMUC"/>
    <property type="match status" value="1"/>
</dbReference>
<reference evidence="4 5" key="1">
    <citation type="journal article" date="2017" name="BMC Genomics">
        <title>Comparative genomic and phylogenomic analyses of the Bifidobacteriaceae family.</title>
        <authorList>
            <person name="Lugli G.A."/>
            <person name="Milani C."/>
            <person name="Turroni F."/>
            <person name="Duranti S."/>
            <person name="Mancabelli L."/>
            <person name="Mangifesta M."/>
            <person name="Ferrario C."/>
            <person name="Modesto M."/>
            <person name="Mattarelli P."/>
            <person name="Jiri K."/>
            <person name="van Sinderen D."/>
            <person name="Ventura M."/>
        </authorList>
    </citation>
    <scope>NUCLEOTIDE SEQUENCE [LARGE SCALE GENOMIC DNA]</scope>
    <source>
        <strain evidence="4 5">DSM 28807</strain>
    </source>
</reference>
<organism evidence="4 5">
    <name type="scientific">Bifidobacterium lemurum</name>
    <dbReference type="NCBI Taxonomy" id="1603886"/>
    <lineage>
        <taxon>Bacteria</taxon>
        <taxon>Bacillati</taxon>
        <taxon>Actinomycetota</taxon>
        <taxon>Actinomycetes</taxon>
        <taxon>Bifidobacteriales</taxon>
        <taxon>Bifidobacteriaceae</taxon>
        <taxon>Bifidobacterium</taxon>
    </lineage>
</organism>
<feature type="domain" description="UmuC" evidence="3">
    <location>
        <begin position="24"/>
        <end position="252"/>
    </location>
</feature>
<dbReference type="InterPro" id="IPR017961">
    <property type="entry name" value="DNA_pol_Y-fam_little_finger"/>
</dbReference>
<dbReference type="GO" id="GO:0005829">
    <property type="term" value="C:cytosol"/>
    <property type="evidence" value="ECO:0007669"/>
    <property type="project" value="TreeGrafter"/>
</dbReference>
<dbReference type="EMBL" id="MWWX01000005">
    <property type="protein sequence ID" value="OZG62233.1"/>
    <property type="molecule type" value="Genomic_DNA"/>
</dbReference>
<dbReference type="STRING" id="1603886.GCA_001895165_01705"/>
<dbReference type="GO" id="GO:0006281">
    <property type="term" value="P:DNA repair"/>
    <property type="evidence" value="ECO:0007669"/>
    <property type="project" value="InterPro"/>
</dbReference>
<dbReference type="Pfam" id="PF11799">
    <property type="entry name" value="IMS_C"/>
    <property type="match status" value="1"/>
</dbReference>
<evidence type="ECO:0000256" key="2">
    <source>
        <dbReference type="ARBA" id="ARBA00025589"/>
    </source>
</evidence>
<accession>A0A261FTG0</accession>
<evidence type="ECO:0000256" key="1">
    <source>
        <dbReference type="ARBA" id="ARBA00010945"/>
    </source>
</evidence>
<dbReference type="AlphaFoldDB" id="A0A261FTG0"/>
<evidence type="ECO:0000259" key="3">
    <source>
        <dbReference type="PROSITE" id="PS50173"/>
    </source>
</evidence>
<dbReference type="GO" id="GO:0009432">
    <property type="term" value="P:SOS response"/>
    <property type="evidence" value="ECO:0007669"/>
    <property type="project" value="TreeGrafter"/>
</dbReference>
<dbReference type="Gene3D" id="1.10.150.20">
    <property type="entry name" value="5' to 3' exonuclease, C-terminal subdomain"/>
    <property type="match status" value="1"/>
</dbReference>
<sequence>MEERTNTTGGAALRGRGGPCGRVYIAVDLKSFYASVECQDLGRDPLTTHLVVADRERTSKTICLAVSPSLKEYGLPGRARLFEVEQRIREVNAERRLRAPGRHFVGSSTDAGELASHPELAVEFIAAKPRMARYLDHSARIYGVYLKYAAPEHIHVYSIDEVFIDATPYLHALGMTPHELATVIVRDIAETTGITATAGIGTNLYLAKVAMDIVAKHVAADEQGVRVAELDEMSYRRLLWEHRPITDFWRVGRGYAKKLAAHGLDTMGDIARCSLGRASDYHNEDLLYRLFGVNAELLIDHAWGWEPCTMADIKAYKPEGHSISSGQVLQGPADFDTARLIVREMADAVSLDLVDKGLLARHLGLMVGYDISSLDPAKAECGPVKPKAPASEYRGPVAVDHYGRRVPKPANSSCDLGEHTASSTRIREAMMALYDRIVDPSLLVRRVTVVAAGLATRAEAEAAAASSYEQPDLFDASDDTAVNSEYGRAVSGMVSDGVASKFGLEPESSRRMAQAGSDSSRRIYDATERNEAEAEVQRAIVDITHKFGRGSVIKGMNLEPGATGLQRNRQIGGHAA</sequence>
<comment type="function">
    <text evidence="2">Poorly processive, error-prone DNA polymerase involved in untargeted mutagenesis. Copies undamaged DNA at stalled replication forks, which arise in vivo from mismatched or misaligned primer ends. These misaligned primers can be extended by PolIV. Exhibits no 3'-5' exonuclease (proofreading) activity. May be involved in translesional synthesis, in conjunction with the beta clamp from PolIII.</text>
</comment>
<name>A0A261FTG0_9BIFI</name>
<dbReference type="Gene3D" id="3.30.70.270">
    <property type="match status" value="1"/>
</dbReference>
<dbReference type="SUPFAM" id="SSF56672">
    <property type="entry name" value="DNA/RNA polymerases"/>
    <property type="match status" value="1"/>
</dbReference>
<dbReference type="InterPro" id="IPR001126">
    <property type="entry name" value="UmuC"/>
</dbReference>
<dbReference type="GO" id="GO:0042276">
    <property type="term" value="P:error-prone translesion synthesis"/>
    <property type="evidence" value="ECO:0007669"/>
    <property type="project" value="TreeGrafter"/>
</dbReference>
<dbReference type="Pfam" id="PF00817">
    <property type="entry name" value="IMS"/>
    <property type="match status" value="1"/>
</dbReference>
<dbReference type="InterPro" id="IPR043128">
    <property type="entry name" value="Rev_trsase/Diguanyl_cyclase"/>
</dbReference>
<comment type="similarity">
    <text evidence="1">Belongs to the DNA polymerase type-Y family.</text>
</comment>
<comment type="caution">
    <text evidence="4">The sequence shown here is derived from an EMBL/GenBank/DDBJ whole genome shotgun (WGS) entry which is preliminary data.</text>
</comment>
<dbReference type="GO" id="GO:0003684">
    <property type="term" value="F:damaged DNA binding"/>
    <property type="evidence" value="ECO:0007669"/>
    <property type="project" value="InterPro"/>
</dbReference>
<dbReference type="GO" id="GO:0003887">
    <property type="term" value="F:DNA-directed DNA polymerase activity"/>
    <property type="evidence" value="ECO:0007669"/>
    <property type="project" value="TreeGrafter"/>
</dbReference>
<evidence type="ECO:0000313" key="4">
    <source>
        <dbReference type="EMBL" id="OZG62233.1"/>
    </source>
</evidence>
<dbReference type="InterPro" id="IPR050116">
    <property type="entry name" value="DNA_polymerase-Y"/>
</dbReference>
<dbReference type="InterPro" id="IPR043502">
    <property type="entry name" value="DNA/RNA_pol_sf"/>
</dbReference>
<dbReference type="PANTHER" id="PTHR11076:SF35">
    <property type="entry name" value="DNA REPAIR PROTEIN HOMOLOG YOBH"/>
    <property type="match status" value="1"/>
</dbReference>
<protein>
    <submittedName>
        <fullName evidence="4">Type VI secretion protein ImpB</fullName>
    </submittedName>
</protein>